<dbReference type="NCBIfam" id="NF007004">
    <property type="entry name" value="PRK09467.1"/>
    <property type="match status" value="1"/>
</dbReference>
<evidence type="ECO:0000256" key="1">
    <source>
        <dbReference type="ARBA" id="ARBA00000085"/>
    </source>
</evidence>
<dbReference type="PROSITE" id="PS50109">
    <property type="entry name" value="HIS_KIN"/>
    <property type="match status" value="1"/>
</dbReference>
<keyword evidence="7" id="KW-0808">Transferase</keyword>
<dbReference type="PANTHER" id="PTHR44936">
    <property type="entry name" value="SENSOR PROTEIN CREC"/>
    <property type="match status" value="1"/>
</dbReference>
<sequence>MRLSPRSTFTRTLILLAGLLIASQIFSYLAVLNYALLPSLQQFNRILAYEVRLMLKEDVELADGNTFHLDTPLRRQLLEQLGVTLHAEDGTDPIHDEELQEFSKATVIEYLSEEMTQELESPTEVRLVLGAESYVLWLKSESIPGYLMRIPLSELQEDDFSPLFHYSLIIAFMVIAGGWLFIRIQNRPLVALEQAALQVARGETPPVLPERGASEIRAVTKAFNRMSAGIKQLEDDRALLMAGVSHDLRTPLTRIRLATEMMSPEDGYLAESMIKDTEECNDIISQFMDYLKSTKKQAEEELELNYLLEEVAEAEGSYERQIELELTEIPGVVVGNGVSIKRSIANLVVNAQRYGNGWVKISSGTAADRKSAWFCVEDDGPGIDPEQVARMFQPLTRGDTARGTDTEGTGLGLAIVKRIIDQYEGVIQVSNRREGGLRVQISLPLLVKKLPVKK</sequence>
<evidence type="ECO:0000256" key="9">
    <source>
        <dbReference type="ARBA" id="ARBA00022741"/>
    </source>
</evidence>
<accession>A0A2T3IWT5</accession>
<dbReference type="InterPro" id="IPR050980">
    <property type="entry name" value="2C_sensor_his_kinase"/>
</dbReference>
<evidence type="ECO:0000256" key="2">
    <source>
        <dbReference type="ARBA" id="ARBA00004429"/>
    </source>
</evidence>
<evidence type="ECO:0000259" key="16">
    <source>
        <dbReference type="PROSITE" id="PS50109"/>
    </source>
</evidence>
<dbReference type="Pfam" id="PF00672">
    <property type="entry name" value="HAMP"/>
    <property type="match status" value="1"/>
</dbReference>
<dbReference type="Proteomes" id="UP000241222">
    <property type="component" value="Unassembled WGS sequence"/>
</dbReference>
<keyword evidence="14 15" id="KW-0472">Membrane</keyword>
<dbReference type="PANTHER" id="PTHR44936:SF5">
    <property type="entry name" value="SENSOR HISTIDINE KINASE ENVZ"/>
    <property type="match status" value="1"/>
</dbReference>
<dbReference type="PROSITE" id="PS50885">
    <property type="entry name" value="HAMP"/>
    <property type="match status" value="1"/>
</dbReference>
<dbReference type="SUPFAM" id="SSF55874">
    <property type="entry name" value="ATPase domain of HSP90 chaperone/DNA topoisomerase II/histidine kinase"/>
    <property type="match status" value="1"/>
</dbReference>
<dbReference type="Pfam" id="PF00512">
    <property type="entry name" value="HisKA"/>
    <property type="match status" value="1"/>
</dbReference>
<evidence type="ECO:0000256" key="3">
    <source>
        <dbReference type="ARBA" id="ARBA00012438"/>
    </source>
</evidence>
<evidence type="ECO:0000256" key="8">
    <source>
        <dbReference type="ARBA" id="ARBA00022692"/>
    </source>
</evidence>
<name>A0A2T3IWT5_9GAMM</name>
<evidence type="ECO:0000256" key="13">
    <source>
        <dbReference type="ARBA" id="ARBA00023012"/>
    </source>
</evidence>
<keyword evidence="4" id="KW-1003">Cell membrane</keyword>
<evidence type="ECO:0000256" key="12">
    <source>
        <dbReference type="ARBA" id="ARBA00022989"/>
    </source>
</evidence>
<evidence type="ECO:0000256" key="4">
    <source>
        <dbReference type="ARBA" id="ARBA00022475"/>
    </source>
</evidence>
<dbReference type="OrthoDB" id="9804645at2"/>
<dbReference type="InterPro" id="IPR005467">
    <property type="entry name" value="His_kinase_dom"/>
</dbReference>
<dbReference type="InterPro" id="IPR036097">
    <property type="entry name" value="HisK_dim/P_sf"/>
</dbReference>
<evidence type="ECO:0000256" key="10">
    <source>
        <dbReference type="ARBA" id="ARBA00022777"/>
    </source>
</evidence>
<evidence type="ECO:0000256" key="7">
    <source>
        <dbReference type="ARBA" id="ARBA00022679"/>
    </source>
</evidence>
<feature type="domain" description="Histidine kinase" evidence="16">
    <location>
        <begin position="243"/>
        <end position="447"/>
    </location>
</feature>
<dbReference type="GO" id="GO:0000155">
    <property type="term" value="F:phosphorelay sensor kinase activity"/>
    <property type="evidence" value="ECO:0007669"/>
    <property type="project" value="InterPro"/>
</dbReference>
<dbReference type="EC" id="2.7.13.3" evidence="3"/>
<dbReference type="Gene3D" id="1.10.287.130">
    <property type="match status" value="1"/>
</dbReference>
<dbReference type="InterPro" id="IPR003594">
    <property type="entry name" value="HATPase_dom"/>
</dbReference>
<comment type="subcellular location">
    <subcellularLocation>
        <location evidence="2">Cell inner membrane</location>
        <topology evidence="2">Multi-pass membrane protein</topology>
    </subcellularLocation>
</comment>
<keyword evidence="10 18" id="KW-0418">Kinase</keyword>
<dbReference type="PRINTS" id="PR00344">
    <property type="entry name" value="BCTRLSENSOR"/>
</dbReference>
<feature type="transmembrane region" description="Helical" evidence="15">
    <location>
        <begin position="12"/>
        <end position="37"/>
    </location>
</feature>
<keyword evidence="5" id="KW-0997">Cell inner membrane</keyword>
<keyword evidence="12 15" id="KW-1133">Transmembrane helix</keyword>
<evidence type="ECO:0000259" key="17">
    <source>
        <dbReference type="PROSITE" id="PS50885"/>
    </source>
</evidence>
<dbReference type="InterPro" id="IPR036890">
    <property type="entry name" value="HATPase_C_sf"/>
</dbReference>
<evidence type="ECO:0000256" key="15">
    <source>
        <dbReference type="SAM" id="Phobius"/>
    </source>
</evidence>
<evidence type="ECO:0000313" key="19">
    <source>
        <dbReference type="Proteomes" id="UP000241222"/>
    </source>
</evidence>
<dbReference type="GO" id="GO:0005524">
    <property type="term" value="F:ATP binding"/>
    <property type="evidence" value="ECO:0007669"/>
    <property type="project" value="UniProtKB-KW"/>
</dbReference>
<dbReference type="RefSeq" id="WP_107349747.1">
    <property type="nucleotide sequence ID" value="NZ_PYMH01000007.1"/>
</dbReference>
<evidence type="ECO:0000256" key="6">
    <source>
        <dbReference type="ARBA" id="ARBA00022553"/>
    </source>
</evidence>
<organism evidence="18 19">
    <name type="scientific">Photobacterium lutimaris</name>
    <dbReference type="NCBI Taxonomy" id="388278"/>
    <lineage>
        <taxon>Bacteria</taxon>
        <taxon>Pseudomonadati</taxon>
        <taxon>Pseudomonadota</taxon>
        <taxon>Gammaproteobacteria</taxon>
        <taxon>Vibrionales</taxon>
        <taxon>Vibrionaceae</taxon>
        <taxon>Photobacterium</taxon>
    </lineage>
</organism>
<evidence type="ECO:0000256" key="5">
    <source>
        <dbReference type="ARBA" id="ARBA00022519"/>
    </source>
</evidence>
<dbReference type="InterPro" id="IPR003661">
    <property type="entry name" value="HisK_dim/P_dom"/>
</dbReference>
<gene>
    <name evidence="18" type="ORF">C9I99_15220</name>
</gene>
<comment type="catalytic activity">
    <reaction evidence="1">
        <text>ATP + protein L-histidine = ADP + protein N-phospho-L-histidine.</text>
        <dbReference type="EC" id="2.7.13.3"/>
    </reaction>
</comment>
<reference evidence="18 19" key="1">
    <citation type="submission" date="2018-03" db="EMBL/GenBank/DDBJ databases">
        <title>Whole genome sequencing of Histamine producing bacteria.</title>
        <authorList>
            <person name="Butler K."/>
        </authorList>
    </citation>
    <scope>NUCLEOTIDE SEQUENCE [LARGE SCALE GENOMIC DNA]</scope>
    <source>
        <strain evidence="18 19">JCM 13586</strain>
    </source>
</reference>
<keyword evidence="11" id="KW-0067">ATP-binding</keyword>
<keyword evidence="9" id="KW-0547">Nucleotide-binding</keyword>
<evidence type="ECO:0000256" key="11">
    <source>
        <dbReference type="ARBA" id="ARBA00022840"/>
    </source>
</evidence>
<keyword evidence="6" id="KW-0597">Phosphoprotein</keyword>
<feature type="domain" description="HAMP" evidence="17">
    <location>
        <begin position="183"/>
        <end position="235"/>
    </location>
</feature>
<comment type="caution">
    <text evidence="18">The sequence shown here is derived from an EMBL/GenBank/DDBJ whole genome shotgun (WGS) entry which is preliminary data.</text>
</comment>
<dbReference type="InterPro" id="IPR003660">
    <property type="entry name" value="HAMP_dom"/>
</dbReference>
<proteinExistence type="predicted"/>
<evidence type="ECO:0000313" key="18">
    <source>
        <dbReference type="EMBL" id="PSU32954.1"/>
    </source>
</evidence>
<dbReference type="CDD" id="cd06225">
    <property type="entry name" value="HAMP"/>
    <property type="match status" value="1"/>
</dbReference>
<keyword evidence="8 15" id="KW-0812">Transmembrane</keyword>
<dbReference type="FunFam" id="1.10.287.130:FF:000006">
    <property type="entry name" value="Osmolarity two-component histidine kinase EnvZ"/>
    <property type="match status" value="1"/>
</dbReference>
<dbReference type="EMBL" id="PYMH01000007">
    <property type="protein sequence ID" value="PSU32954.1"/>
    <property type="molecule type" value="Genomic_DNA"/>
</dbReference>
<dbReference type="Pfam" id="PF02518">
    <property type="entry name" value="HATPase_c"/>
    <property type="match status" value="1"/>
</dbReference>
<dbReference type="CDD" id="cd00082">
    <property type="entry name" value="HisKA"/>
    <property type="match status" value="1"/>
</dbReference>
<dbReference type="AlphaFoldDB" id="A0A2T3IWT5"/>
<feature type="transmembrane region" description="Helical" evidence="15">
    <location>
        <begin position="163"/>
        <end position="182"/>
    </location>
</feature>
<dbReference type="Gene3D" id="3.30.565.10">
    <property type="entry name" value="Histidine kinase-like ATPase, C-terminal domain"/>
    <property type="match status" value="1"/>
</dbReference>
<dbReference type="InterPro" id="IPR004358">
    <property type="entry name" value="Sig_transdc_His_kin-like_C"/>
</dbReference>
<evidence type="ECO:0000256" key="14">
    <source>
        <dbReference type="ARBA" id="ARBA00023136"/>
    </source>
</evidence>
<keyword evidence="13" id="KW-0902">Two-component regulatory system</keyword>
<protein>
    <recommendedName>
        <fullName evidence="3">histidine kinase</fullName>
        <ecNumber evidence="3">2.7.13.3</ecNumber>
    </recommendedName>
</protein>
<dbReference type="SMART" id="SM00387">
    <property type="entry name" value="HATPase_c"/>
    <property type="match status" value="1"/>
</dbReference>
<dbReference type="SMART" id="SM00304">
    <property type="entry name" value="HAMP"/>
    <property type="match status" value="1"/>
</dbReference>
<dbReference type="GO" id="GO:0005886">
    <property type="term" value="C:plasma membrane"/>
    <property type="evidence" value="ECO:0007669"/>
    <property type="project" value="UniProtKB-SubCell"/>
</dbReference>
<keyword evidence="19" id="KW-1185">Reference proteome</keyword>
<dbReference type="SMART" id="SM00388">
    <property type="entry name" value="HisKA"/>
    <property type="match status" value="1"/>
</dbReference>
<dbReference type="SUPFAM" id="SSF47384">
    <property type="entry name" value="Homodimeric domain of signal transducing histidine kinase"/>
    <property type="match status" value="1"/>
</dbReference>